<reference evidence="2" key="1">
    <citation type="journal article" date="2016" name="Genome Announc.">
        <title>Complete genome sequence of Alkaliphilus metalliredigens strain QYMF, an alkaliphilic and metal-reducing bacterium isolated from borax-contaminated leachate ponds.</title>
        <authorList>
            <person name="Hwang C."/>
            <person name="Copeland A."/>
            <person name="Lucas S."/>
            <person name="Lapidus A."/>
            <person name="Barry K."/>
            <person name="Detter J.C."/>
            <person name="Glavina Del Rio T."/>
            <person name="Hammon N."/>
            <person name="Israni S."/>
            <person name="Dalin E."/>
            <person name="Tice H."/>
            <person name="Pitluck S."/>
            <person name="Chertkov O."/>
            <person name="Brettin T."/>
            <person name="Bruce D."/>
            <person name="Han C."/>
            <person name="Schmutz J."/>
            <person name="Larimer F."/>
            <person name="Land M.L."/>
            <person name="Hauser L."/>
            <person name="Kyrpides N."/>
            <person name="Mikhailova N."/>
            <person name="Ye Q."/>
            <person name="Zhou J."/>
            <person name="Richardson P."/>
            <person name="Fields M.W."/>
        </authorList>
    </citation>
    <scope>NUCLEOTIDE SEQUENCE [LARGE SCALE GENOMIC DNA]</scope>
    <source>
        <strain evidence="2">QYMF</strain>
    </source>
</reference>
<accession>A6TN44</accession>
<dbReference type="KEGG" id="amt:Amet_1412"/>
<sequence>MSKKDKEESLSISTIVDADRQWQIVLDACKRQAVPKECNYTGEEIKTYLIETYGAKEIEPTAGQRLMLKVNVLSNFYPEVLQKYMDYLDAARQELDETYGLRYAVLRIPCTKTSAIYYLARKEEQKKHEKKESGFFARFGKEQSTNLNAGEPEMQVEIELSTGYMTLENGCDMLKNEIILWQGITKEEIEKCTPRFMAFAAALRDTGRLSFE</sequence>
<evidence type="ECO:0000313" key="2">
    <source>
        <dbReference type="Proteomes" id="UP000001572"/>
    </source>
</evidence>
<dbReference type="AlphaFoldDB" id="A6TN44"/>
<dbReference type="OrthoDB" id="2088331at2"/>
<keyword evidence="2" id="KW-1185">Reference proteome</keyword>
<dbReference type="RefSeq" id="WP_012062653.1">
    <property type="nucleotide sequence ID" value="NC_009633.1"/>
</dbReference>
<name>A6TN44_ALKMQ</name>
<dbReference type="EMBL" id="CP000724">
    <property type="protein sequence ID" value="ABR47612.1"/>
    <property type="molecule type" value="Genomic_DNA"/>
</dbReference>
<gene>
    <name evidence="1" type="ordered locus">Amet_1412</name>
</gene>
<proteinExistence type="predicted"/>
<dbReference type="Proteomes" id="UP000001572">
    <property type="component" value="Chromosome"/>
</dbReference>
<protein>
    <submittedName>
        <fullName evidence="1">Uncharacterized protein</fullName>
    </submittedName>
</protein>
<dbReference type="HOGENOM" id="CLU_1297638_0_0_9"/>
<evidence type="ECO:0000313" key="1">
    <source>
        <dbReference type="EMBL" id="ABR47612.1"/>
    </source>
</evidence>
<organism evidence="1 2">
    <name type="scientific">Alkaliphilus metalliredigens (strain QYMF)</name>
    <dbReference type="NCBI Taxonomy" id="293826"/>
    <lineage>
        <taxon>Bacteria</taxon>
        <taxon>Bacillati</taxon>
        <taxon>Bacillota</taxon>
        <taxon>Clostridia</taxon>
        <taxon>Peptostreptococcales</taxon>
        <taxon>Natronincolaceae</taxon>
        <taxon>Alkaliphilus</taxon>
    </lineage>
</organism>